<dbReference type="SMART" id="SM00448">
    <property type="entry name" value="REC"/>
    <property type="match status" value="1"/>
</dbReference>
<organism evidence="4 5">
    <name type="scientific">Desmonostoc muscorum LEGE 12446</name>
    <dbReference type="NCBI Taxonomy" id="1828758"/>
    <lineage>
        <taxon>Bacteria</taxon>
        <taxon>Bacillati</taxon>
        <taxon>Cyanobacteriota</taxon>
        <taxon>Cyanophyceae</taxon>
        <taxon>Nostocales</taxon>
        <taxon>Nostocaceae</taxon>
        <taxon>Desmonostoc</taxon>
    </lineage>
</organism>
<evidence type="ECO:0000259" key="3">
    <source>
        <dbReference type="PROSITE" id="PS50110"/>
    </source>
</evidence>
<name>A0A8J6ZLF7_DESMC</name>
<dbReference type="InterPro" id="IPR011006">
    <property type="entry name" value="CheY-like_superfamily"/>
</dbReference>
<dbReference type="GO" id="GO:0000160">
    <property type="term" value="P:phosphorelay signal transduction system"/>
    <property type="evidence" value="ECO:0007669"/>
    <property type="project" value="InterPro"/>
</dbReference>
<keyword evidence="1 2" id="KW-0597">Phosphoprotein</keyword>
<keyword evidence="5" id="KW-1185">Reference proteome</keyword>
<evidence type="ECO:0000313" key="4">
    <source>
        <dbReference type="EMBL" id="MBE9023600.1"/>
    </source>
</evidence>
<protein>
    <submittedName>
        <fullName evidence="4">Response regulator</fullName>
    </submittedName>
</protein>
<feature type="modified residue" description="4-aspartylphosphate" evidence="2">
    <location>
        <position position="54"/>
    </location>
</feature>
<feature type="domain" description="Response regulatory" evidence="3">
    <location>
        <begin position="4"/>
        <end position="121"/>
    </location>
</feature>
<evidence type="ECO:0000313" key="5">
    <source>
        <dbReference type="Proteomes" id="UP000622533"/>
    </source>
</evidence>
<evidence type="ECO:0000256" key="1">
    <source>
        <dbReference type="ARBA" id="ARBA00022553"/>
    </source>
</evidence>
<gene>
    <name evidence="4" type="ORF">IQ276_14530</name>
</gene>
<dbReference type="Pfam" id="PF00072">
    <property type="entry name" value="Response_reg"/>
    <property type="match status" value="1"/>
</dbReference>
<dbReference type="RefSeq" id="WP_193917360.1">
    <property type="nucleotide sequence ID" value="NZ_JADEXS020000001.1"/>
</dbReference>
<dbReference type="Proteomes" id="UP000622533">
    <property type="component" value="Unassembled WGS sequence"/>
</dbReference>
<proteinExistence type="predicted"/>
<dbReference type="AlphaFoldDB" id="A0A8J6ZLF7"/>
<accession>A0A8J6ZLF7</accession>
<dbReference type="SUPFAM" id="SSF52172">
    <property type="entry name" value="CheY-like"/>
    <property type="match status" value="1"/>
</dbReference>
<dbReference type="InterPro" id="IPR050595">
    <property type="entry name" value="Bact_response_regulator"/>
</dbReference>
<dbReference type="PANTHER" id="PTHR44591">
    <property type="entry name" value="STRESS RESPONSE REGULATOR PROTEIN 1"/>
    <property type="match status" value="1"/>
</dbReference>
<evidence type="ECO:0000256" key="2">
    <source>
        <dbReference type="PROSITE-ProRule" id="PRU00169"/>
    </source>
</evidence>
<reference evidence="4" key="1">
    <citation type="submission" date="2020-10" db="EMBL/GenBank/DDBJ databases">
        <authorList>
            <person name="Castelo-Branco R."/>
            <person name="Eusebio N."/>
            <person name="Adriana R."/>
            <person name="Vieira A."/>
            <person name="Brugerolle De Fraissinette N."/>
            <person name="Rezende De Castro R."/>
            <person name="Schneider M.P."/>
            <person name="Vasconcelos V."/>
            <person name="Leao P.N."/>
        </authorList>
    </citation>
    <scope>NUCLEOTIDE SEQUENCE</scope>
    <source>
        <strain evidence="4">LEGE 12446</strain>
    </source>
</reference>
<dbReference type="EMBL" id="JADEXS010000175">
    <property type="protein sequence ID" value="MBE9023600.1"/>
    <property type="molecule type" value="Genomic_DNA"/>
</dbReference>
<dbReference type="Gene3D" id="3.40.50.2300">
    <property type="match status" value="1"/>
</dbReference>
<comment type="caution">
    <text evidence="4">The sequence shown here is derived from an EMBL/GenBank/DDBJ whole genome shotgun (WGS) entry which is preliminary data.</text>
</comment>
<sequence length="128" mass="13746">MSMCVLIVDDEADVRSIAQMGLEIGAGWNVLTASSGKEALEVAIVHQPDVILLDMMMPDMDGRATLKCLKENPSTQEIPVIFVTAAVQPSEQASFAGLDVIAIFAKPFNPLKLPHQITAAMNARPKLS</sequence>
<dbReference type="InterPro" id="IPR001789">
    <property type="entry name" value="Sig_transdc_resp-reg_receiver"/>
</dbReference>
<dbReference type="PROSITE" id="PS50110">
    <property type="entry name" value="RESPONSE_REGULATORY"/>
    <property type="match status" value="1"/>
</dbReference>
<dbReference type="PANTHER" id="PTHR44591:SF22">
    <property type="entry name" value="CHEY SUBFAMILY"/>
    <property type="match status" value="1"/>
</dbReference>
<dbReference type="CDD" id="cd17552">
    <property type="entry name" value="REC_RR468-like"/>
    <property type="match status" value="1"/>
</dbReference>